<organism evidence="1 2">
    <name type="scientific">Pistricoccus aurantiacus</name>
    <dbReference type="NCBI Taxonomy" id="1883414"/>
    <lineage>
        <taxon>Bacteria</taxon>
        <taxon>Pseudomonadati</taxon>
        <taxon>Pseudomonadota</taxon>
        <taxon>Gammaproteobacteria</taxon>
        <taxon>Oceanospirillales</taxon>
        <taxon>Halomonadaceae</taxon>
        <taxon>Pistricoccus</taxon>
    </lineage>
</organism>
<dbReference type="RefSeq" id="WP_147182843.1">
    <property type="nucleotide sequence ID" value="NZ_CP042382.1"/>
</dbReference>
<dbReference type="KEGG" id="paur:FGL86_00965"/>
<dbReference type="OrthoDB" id="6169716at2"/>
<evidence type="ECO:0000313" key="2">
    <source>
        <dbReference type="Proteomes" id="UP000321272"/>
    </source>
</evidence>
<keyword evidence="2" id="KW-1185">Reference proteome</keyword>
<reference evidence="1 2" key="1">
    <citation type="submission" date="2019-06" db="EMBL/GenBank/DDBJ databases">
        <title>Genome analyses of bacteria isolated from kimchi.</title>
        <authorList>
            <person name="Lee S."/>
            <person name="Ahn S."/>
            <person name="Roh S."/>
        </authorList>
    </citation>
    <scope>NUCLEOTIDE SEQUENCE [LARGE SCALE GENOMIC DNA]</scope>
    <source>
        <strain evidence="1 2">CBA4606</strain>
    </source>
</reference>
<sequence>MPLTAEQLSCALFDADPMDTCCKENDCFDEYDAIAEDILSKREQGQSLEKSLRHTFGEWFGEVLAKRIDVPALCRRLAN</sequence>
<accession>A0A5B8SM24</accession>
<proteinExistence type="predicted"/>
<name>A0A5B8SM24_9GAMM</name>
<dbReference type="Proteomes" id="UP000321272">
    <property type="component" value="Chromosome"/>
</dbReference>
<evidence type="ECO:0000313" key="1">
    <source>
        <dbReference type="EMBL" id="QEA37776.1"/>
    </source>
</evidence>
<protein>
    <submittedName>
        <fullName evidence="1">Uncharacterized protein</fullName>
    </submittedName>
</protein>
<dbReference type="EMBL" id="CP042382">
    <property type="protein sequence ID" value="QEA37776.1"/>
    <property type="molecule type" value="Genomic_DNA"/>
</dbReference>
<dbReference type="AlphaFoldDB" id="A0A5B8SM24"/>
<gene>
    <name evidence="1" type="ORF">FGL86_00965</name>
</gene>